<dbReference type="Gene3D" id="3.40.50.150">
    <property type="entry name" value="Vaccinia Virus protein VP39"/>
    <property type="match status" value="1"/>
</dbReference>
<feature type="domain" description="Methyltransferase type 11" evidence="1">
    <location>
        <begin position="44"/>
        <end position="140"/>
    </location>
</feature>
<dbReference type="RefSeq" id="WP_011400280.1">
    <property type="nucleotide sequence ID" value="NC_007645.1"/>
</dbReference>
<dbReference type="AlphaFoldDB" id="Q2S7Z6"/>
<dbReference type="Pfam" id="PF08241">
    <property type="entry name" value="Methyltransf_11"/>
    <property type="match status" value="1"/>
</dbReference>
<dbReference type="STRING" id="349521.HCH_06592"/>
<accession>Q2S7Z6</accession>
<dbReference type="Proteomes" id="UP000000238">
    <property type="component" value="Chromosome"/>
</dbReference>
<dbReference type="PANTHER" id="PTHR43591">
    <property type="entry name" value="METHYLTRANSFERASE"/>
    <property type="match status" value="1"/>
</dbReference>
<dbReference type="PANTHER" id="PTHR43591:SF24">
    <property type="entry name" value="2-METHOXY-6-POLYPRENYL-1,4-BENZOQUINOL METHYLASE, MITOCHONDRIAL"/>
    <property type="match status" value="1"/>
</dbReference>
<sequence>MSEEKHQPEWNETITRWYCDNYSEWPSNEFVVEAADLKPDSCVLDIGCGGGQALRLASAVVTTGRLVGVEPTPLMLQFAKEHKDNVASIEYLSGAAESLPLANASVDIAWAVNTLHHWRDVAGGLAEAARVVRPGGRLILAEDADVTDRSALSDEALRSALERAGFTDFHVVPTQRGDVLCYLYQCRRLLR</sequence>
<dbReference type="GO" id="GO:0008757">
    <property type="term" value="F:S-adenosylmethionine-dependent methyltransferase activity"/>
    <property type="evidence" value="ECO:0007669"/>
    <property type="project" value="InterPro"/>
</dbReference>
<keyword evidence="3" id="KW-1185">Reference proteome</keyword>
<protein>
    <submittedName>
        <fullName evidence="2">SAM-dependent methyltransferase</fullName>
    </submittedName>
</protein>
<dbReference type="GO" id="GO:0032259">
    <property type="term" value="P:methylation"/>
    <property type="evidence" value="ECO:0007669"/>
    <property type="project" value="UniProtKB-KW"/>
</dbReference>
<evidence type="ECO:0000313" key="3">
    <source>
        <dbReference type="Proteomes" id="UP000000238"/>
    </source>
</evidence>
<dbReference type="EMBL" id="CP000155">
    <property type="protein sequence ID" value="ABC33228.1"/>
    <property type="molecule type" value="Genomic_DNA"/>
</dbReference>
<keyword evidence="2" id="KW-0489">Methyltransferase</keyword>
<evidence type="ECO:0000259" key="1">
    <source>
        <dbReference type="Pfam" id="PF08241"/>
    </source>
</evidence>
<proteinExistence type="predicted"/>
<dbReference type="InterPro" id="IPR029063">
    <property type="entry name" value="SAM-dependent_MTases_sf"/>
</dbReference>
<dbReference type="HOGENOM" id="CLU_1419703_0_0_6"/>
<gene>
    <name evidence="2" type="ordered locus">HCH_06592</name>
</gene>
<dbReference type="KEGG" id="hch:HCH_06592"/>
<evidence type="ECO:0000313" key="2">
    <source>
        <dbReference type="EMBL" id="ABC33228.1"/>
    </source>
</evidence>
<dbReference type="InterPro" id="IPR013216">
    <property type="entry name" value="Methyltransf_11"/>
</dbReference>
<keyword evidence="2" id="KW-0808">Transferase</keyword>
<organism evidence="2 3">
    <name type="scientific">Hahella chejuensis (strain KCTC 2396)</name>
    <dbReference type="NCBI Taxonomy" id="349521"/>
    <lineage>
        <taxon>Bacteria</taxon>
        <taxon>Pseudomonadati</taxon>
        <taxon>Pseudomonadota</taxon>
        <taxon>Gammaproteobacteria</taxon>
        <taxon>Oceanospirillales</taxon>
        <taxon>Hahellaceae</taxon>
        <taxon>Hahella</taxon>
    </lineage>
</organism>
<dbReference type="CDD" id="cd02440">
    <property type="entry name" value="AdoMet_MTases"/>
    <property type="match status" value="1"/>
</dbReference>
<reference evidence="2 3" key="1">
    <citation type="journal article" date="2005" name="Nucleic Acids Res.">
        <title>Genomic blueprint of Hahella chejuensis, a marine microbe producing an algicidal agent.</title>
        <authorList>
            <person name="Jeong H."/>
            <person name="Yim J.H."/>
            <person name="Lee C."/>
            <person name="Choi S.-H."/>
            <person name="Park Y.K."/>
            <person name="Yoon S.H."/>
            <person name="Hur C.-G."/>
            <person name="Kang H.-Y."/>
            <person name="Kim D."/>
            <person name="Lee H.H."/>
            <person name="Park K.H."/>
            <person name="Park S.-H."/>
            <person name="Park H.-S."/>
            <person name="Lee H.K."/>
            <person name="Oh T.K."/>
            <person name="Kim J.F."/>
        </authorList>
    </citation>
    <scope>NUCLEOTIDE SEQUENCE [LARGE SCALE GENOMIC DNA]</scope>
    <source>
        <strain evidence="2 3">KCTC 2396</strain>
    </source>
</reference>
<name>Q2S7Z6_HAHCH</name>
<dbReference type="OrthoDB" id="5642573at2"/>
<dbReference type="eggNOG" id="COG2226">
    <property type="taxonomic scope" value="Bacteria"/>
</dbReference>
<dbReference type="SUPFAM" id="SSF53335">
    <property type="entry name" value="S-adenosyl-L-methionine-dependent methyltransferases"/>
    <property type="match status" value="1"/>
</dbReference>